<sequence>MPLNEIVSVNGRFLRSVRIDQDDRNEALEGFVFSSSVREILSNFSHQQFESGQGAFTWTGPYGSGKSSLALALSALLSGSKQERAAAASKTDPVFAKELWKLLPPKRDGWKCVSVVGRSMEPFQLIGDGIKDAGLAARQRKFDTPEKVIEYLQYLAADDREHSGGLVLFLDEMGKLLEHAASSTGDAYFFQLLGEAASRSGGRLIVVGILHQSFQEYASRLARDIKDEWGKIQGRFIDIPVNVSGDEQIELVSKAIIASEQPDSARQNAEAAAELLADVRRGASVVSKELLTSAWPLNPLVTLVLGPASRRSYGQNQRSIFSFLGSSELFGFQDYLEKASKEDPKDYGLADFWDYLDFNLQAAIAVSLDSHHFANARDAIARWEAKDGGEIGVQLLKSLAILELTQKQTGVGATLGALCLAINQTSAAVEGLLSELEAASIVVFRKFRGTYALFDGSDFDIEVALDEALRERSDFDLSSISNALSSPNIVAKRHYRETGALRWCELKVMLESQVENYVTSFASTNGCFGAFIISLDDATPSIVEDFGEYGWGGDFAVVRSEKSKNLVALAREHSALKDVLASNPEIHRDKIARRELTDRIEAIGGRIEHEVWQLIASAEWETGIDDLPVSARRNLTVLASEMADRRFSQSPKLNNELLNRAKPSASANSALKLLLHAAVLKEGNPGLGFKKFPAEKALFVSLVEANGLYREEGNEWKFVPPSGEDVANLLPIWKATKDFLKKRGNRNVQLTDVYDLWRAPPFGLKDGLMPFLAVLFMLAERRNLSHYREGIFLSTISDVDVDYVLRAPQMVQLRWIEMNRTTKRLLTELANAVGEVVDKPISTLSPLEVGRALIAAYETSAPWVQRTARLPEHAKKVRALFKRSNDPQKFAFDDIPGLYGQDIDILTDQGIAEIAQNIKEGLIEIRAAYPAMLTRMREHILNELQVHGRTAKAYRELNERAKNIRDVAGDLRLRSFITQLTNFGDDLQSMEALAGLGINKPAKAWIDSDIDRAIVQLTLLAQQFNQHESVARVAGRKDKRSAMALIVSVDDRPTPVMEEFDVLDTEDEEVNNLSRKIEEVLQQAAEGTGRNVILAALAKVGAARIKQSDASEEVDG</sequence>
<reference evidence="1 2" key="1">
    <citation type="submission" date="2016-10" db="EMBL/GenBank/DDBJ databases">
        <authorList>
            <person name="de Groot N.N."/>
        </authorList>
    </citation>
    <scope>NUCLEOTIDE SEQUENCE [LARGE SCALE GENOMIC DNA]</scope>
    <source>
        <strain evidence="1 2">DSM 29439</strain>
    </source>
</reference>
<organism evidence="1 2">
    <name type="scientific">Aliiroseovarius sediminilitoris</name>
    <dbReference type="NCBI Taxonomy" id="1173584"/>
    <lineage>
        <taxon>Bacteria</taxon>
        <taxon>Pseudomonadati</taxon>
        <taxon>Pseudomonadota</taxon>
        <taxon>Alphaproteobacteria</taxon>
        <taxon>Rhodobacterales</taxon>
        <taxon>Paracoccaceae</taxon>
        <taxon>Aliiroseovarius</taxon>
    </lineage>
</organism>
<dbReference type="STRING" id="1173584.SAMN05444851_1116"/>
<evidence type="ECO:0008006" key="3">
    <source>
        <dbReference type="Google" id="ProtNLM"/>
    </source>
</evidence>
<protein>
    <recommendedName>
        <fullName evidence="3">ATP-binding protein</fullName>
    </recommendedName>
</protein>
<dbReference type="Proteomes" id="UP000199650">
    <property type="component" value="Unassembled WGS sequence"/>
</dbReference>
<dbReference type="EMBL" id="FOJB01000001">
    <property type="protein sequence ID" value="SEW05421.1"/>
    <property type="molecule type" value="Genomic_DNA"/>
</dbReference>
<keyword evidence="2" id="KW-1185">Reference proteome</keyword>
<dbReference type="SUPFAM" id="SSF52540">
    <property type="entry name" value="P-loop containing nucleoside triphosphate hydrolases"/>
    <property type="match status" value="1"/>
</dbReference>
<name>A0A1I0NUU9_9RHOB</name>
<proteinExistence type="predicted"/>
<evidence type="ECO:0000313" key="2">
    <source>
        <dbReference type="Proteomes" id="UP000199650"/>
    </source>
</evidence>
<dbReference type="RefSeq" id="WP_091428991.1">
    <property type="nucleotide sequence ID" value="NZ_FOJB01000001.1"/>
</dbReference>
<evidence type="ECO:0000313" key="1">
    <source>
        <dbReference type="EMBL" id="SEW05421.1"/>
    </source>
</evidence>
<dbReference type="OrthoDB" id="856045at2"/>
<dbReference type="InterPro" id="IPR027417">
    <property type="entry name" value="P-loop_NTPase"/>
</dbReference>
<accession>A0A1I0NUU9</accession>
<gene>
    <name evidence="1" type="ORF">SAMN05444851_1116</name>
</gene>
<dbReference type="AlphaFoldDB" id="A0A1I0NUU9"/>